<dbReference type="SUPFAM" id="SSF48557">
    <property type="entry name" value="L-aspartase-like"/>
    <property type="match status" value="1"/>
</dbReference>
<feature type="active site" evidence="5">
    <location>
        <position position="317"/>
    </location>
</feature>
<keyword evidence="5" id="KW-0816">Tricarboxylic acid cycle</keyword>
<dbReference type="HAMAP" id="MF_00743">
    <property type="entry name" value="FumaraseC"/>
    <property type="match status" value="1"/>
</dbReference>
<dbReference type="FunFam" id="1.10.40.30:FF:000002">
    <property type="entry name" value="Fumarate hydratase class II"/>
    <property type="match status" value="1"/>
</dbReference>
<dbReference type="UniPathway" id="UPA00223">
    <property type="reaction ID" value="UER01007"/>
</dbReference>
<comment type="similarity">
    <text evidence="1">Belongs to the class-II fumarase/aspartase family. Aspartase subfamily.</text>
</comment>
<dbReference type="PANTHER" id="PTHR11444">
    <property type="entry name" value="ASPARTATEAMMONIA/ARGININOSUCCINATE/ADENYLOSUCCINATE LYASE"/>
    <property type="match status" value="1"/>
</dbReference>
<dbReference type="GO" id="GO:0006106">
    <property type="term" value="P:fumarate metabolic process"/>
    <property type="evidence" value="ECO:0007669"/>
    <property type="project" value="InterPro"/>
</dbReference>
<evidence type="ECO:0000259" key="7">
    <source>
        <dbReference type="Pfam" id="PF10415"/>
    </source>
</evidence>
<evidence type="ECO:0000256" key="4">
    <source>
        <dbReference type="ARBA" id="ARBA00023239"/>
    </source>
</evidence>
<dbReference type="GeneID" id="57373231"/>
<dbReference type="InterPro" id="IPR000362">
    <property type="entry name" value="Fumarate_lyase_fam"/>
</dbReference>
<proteinExistence type="inferred from homology"/>
<evidence type="ECO:0000313" key="8">
    <source>
        <dbReference type="EMBL" id="ONH42339.1"/>
    </source>
</evidence>
<accession>A0A1V2JAP1</accession>
<evidence type="ECO:0000256" key="2">
    <source>
        <dbReference type="ARBA" id="ARBA00009084"/>
    </source>
</evidence>
<dbReference type="CDD" id="cd01362">
    <property type="entry name" value="Fumarase_classII"/>
    <property type="match status" value="1"/>
</dbReference>
<evidence type="ECO:0000313" key="9">
    <source>
        <dbReference type="Proteomes" id="UP000188559"/>
    </source>
</evidence>
<feature type="binding site" evidence="5">
    <location>
        <begin position="138"/>
        <end position="140"/>
    </location>
    <ligand>
        <name>substrate</name>
    </ligand>
</feature>
<comment type="pathway">
    <text evidence="5">Carbohydrate metabolism; tricarboxylic acid cycle; (S)-malate from fumarate: step 1/1.</text>
</comment>
<feature type="binding site" evidence="5">
    <location>
        <position position="186"/>
    </location>
    <ligand>
        <name>substrate</name>
    </ligand>
</feature>
<dbReference type="InterPro" id="IPR024083">
    <property type="entry name" value="Fumarase/histidase_N"/>
</dbReference>
<dbReference type="InterPro" id="IPR018951">
    <property type="entry name" value="Fumarase_C_C"/>
</dbReference>
<dbReference type="AlphaFoldDB" id="A0A1V2JAP1"/>
<dbReference type="GO" id="GO:0005737">
    <property type="term" value="C:cytoplasm"/>
    <property type="evidence" value="ECO:0007669"/>
    <property type="project" value="UniProtKB-SubCell"/>
</dbReference>
<dbReference type="EC" id="4.2.1.2" evidence="5"/>
<keyword evidence="4 5" id="KW-0456">Lyase</keyword>
<keyword evidence="9" id="KW-1185">Reference proteome</keyword>
<comment type="subcellular location">
    <subcellularLocation>
        <location evidence="5">Cytoplasm</location>
    </subcellularLocation>
</comment>
<reference evidence="8 9" key="1">
    <citation type="submission" date="2016-10" db="EMBL/GenBank/DDBJ databases">
        <title>Pseudomonas lactis sp. nov. and Pseudomonas paralactis sp. nov., isolated from bovine raw milk.</title>
        <authorList>
            <person name="Von Neubeck M."/>
            <person name="Huptas C."/>
            <person name="Glueck C."/>
            <person name="Krewinkel M."/>
            <person name="Stoeckel M."/>
            <person name="Stressler T."/>
            <person name="Fischer L."/>
            <person name="Hinrichs J."/>
            <person name="Scherer S."/>
            <person name="Wenning M."/>
        </authorList>
    </citation>
    <scope>NUCLEOTIDE SEQUENCE [LARGE SCALE GENOMIC DNA]</scope>
    <source>
        <strain evidence="8 9">DSM 18862</strain>
    </source>
</reference>
<dbReference type="Pfam" id="PF00206">
    <property type="entry name" value="Lyase_1"/>
    <property type="match status" value="1"/>
</dbReference>
<keyword evidence="5" id="KW-0963">Cytoplasm</keyword>
<feature type="domain" description="Fumarate lyase N-terminal" evidence="6">
    <location>
        <begin position="13"/>
        <end position="341"/>
    </location>
</feature>
<feature type="binding site" evidence="5">
    <location>
        <begin position="323"/>
        <end position="325"/>
    </location>
    <ligand>
        <name>substrate</name>
    </ligand>
</feature>
<dbReference type="InterPro" id="IPR008948">
    <property type="entry name" value="L-Aspartase-like"/>
</dbReference>
<dbReference type="Proteomes" id="UP000188559">
    <property type="component" value="Unassembled WGS sequence"/>
</dbReference>
<evidence type="ECO:0000256" key="3">
    <source>
        <dbReference type="ARBA" id="ARBA00011881"/>
    </source>
</evidence>
<comment type="miscellaneous">
    <text evidence="5">There are 2 substrate-binding sites: the catalytic A site, and the non-catalytic B site that may play a role in the transfer of substrate or product between the active site and the solvent. Alternatively, the B site may bind allosteric effectors.</text>
</comment>
<feature type="active site" description="Proton donor/acceptor" evidence="5">
    <location>
        <position position="187"/>
    </location>
</feature>
<comment type="function">
    <text evidence="5">Involved in the TCA cycle. Catalyzes the stereospecific interconversion of fumarate to L-malate.</text>
</comment>
<evidence type="ECO:0000259" key="6">
    <source>
        <dbReference type="Pfam" id="PF00206"/>
    </source>
</evidence>
<comment type="catalytic activity">
    <reaction evidence="5">
        <text>(S)-malate = fumarate + H2O</text>
        <dbReference type="Rhea" id="RHEA:12460"/>
        <dbReference type="ChEBI" id="CHEBI:15377"/>
        <dbReference type="ChEBI" id="CHEBI:15589"/>
        <dbReference type="ChEBI" id="CHEBI:29806"/>
        <dbReference type="EC" id="4.2.1.2"/>
    </reaction>
</comment>
<dbReference type="GO" id="GO:0004333">
    <property type="term" value="F:fumarate hydratase activity"/>
    <property type="evidence" value="ECO:0007669"/>
    <property type="project" value="UniProtKB-UniRule"/>
</dbReference>
<gene>
    <name evidence="5 8" type="primary">fumC</name>
    <name evidence="8" type="ORF">BLL37_24530</name>
</gene>
<evidence type="ECO:0000256" key="5">
    <source>
        <dbReference type="HAMAP-Rule" id="MF_00743"/>
    </source>
</evidence>
<feature type="binding site" evidence="5">
    <location>
        <position position="318"/>
    </location>
    <ligand>
        <name>substrate</name>
    </ligand>
</feature>
<dbReference type="GO" id="GO:0006099">
    <property type="term" value="P:tricarboxylic acid cycle"/>
    <property type="evidence" value="ECO:0007669"/>
    <property type="project" value="UniProtKB-UniRule"/>
</dbReference>
<sequence>MTTQRIEHDAFGPVSIPADRYWGAQTQRALEVFGSKQPFPASLIRAFGHQKRACARANVRLGALAPALAQAIEQAADELANGELDLHFPLSVWQTGSGTQTNMNANEVIANRANLALGGELGSKSPVHPNDHVNCSQSSNDSFPTVMHLTTVLELRGRLLPALGHLRDGLNAKADAWQDVLKIGRTHLMDAVPMSQGQAFGAFAQQIQHGIARIEACMPRLCLLPQGGTAVGTGLNTPVGFDVAFCEEISRLTGEPFETNPCKFEGMGTHDALVEASGALNVLAVSLTKIANDIRLLGSGPRCGLGELIVPDDGLTSSIMPGKRNPTIAEVLVQAAMQVMGNHTTITLAGASSTFELNVAKPVLIHNLLQSIDVLTDGVDLFTHKLLSGLEVNRPQLAHNVEHSLLMATVLNPLLGYDRVAQITRKAADEGLSPKEAAVQLGLISAEEYEQRVRPETMIHPTAPTNNG</sequence>
<feature type="binding site" description="in site B" evidence="5">
    <location>
        <begin position="128"/>
        <end position="131"/>
    </location>
    <ligand>
        <name>substrate</name>
    </ligand>
</feature>
<dbReference type="EMBL" id="MNPV01000007">
    <property type="protein sequence ID" value="ONH42339.1"/>
    <property type="molecule type" value="Genomic_DNA"/>
</dbReference>
<dbReference type="GO" id="GO:0006108">
    <property type="term" value="P:malate metabolic process"/>
    <property type="evidence" value="ECO:0007669"/>
    <property type="project" value="TreeGrafter"/>
</dbReference>
<dbReference type="PANTHER" id="PTHR11444:SF1">
    <property type="entry name" value="FUMARATE HYDRATASE, MITOCHONDRIAL"/>
    <property type="match status" value="1"/>
</dbReference>
<dbReference type="InterPro" id="IPR022761">
    <property type="entry name" value="Fumarate_lyase_N"/>
</dbReference>
<protein>
    <recommendedName>
        <fullName evidence="5">Fumarate hydratase class II</fullName>
        <shortName evidence="5">Fumarase C</shortName>
        <ecNumber evidence="5">4.2.1.2</ecNumber>
    </recommendedName>
    <alternativeName>
        <fullName evidence="5">Aerobic fumarase</fullName>
    </alternativeName>
    <alternativeName>
        <fullName evidence="5">Iron-independent fumarase</fullName>
    </alternativeName>
</protein>
<dbReference type="InterPro" id="IPR005677">
    <property type="entry name" value="Fum_hydII"/>
</dbReference>
<dbReference type="RefSeq" id="WP_071495292.1">
    <property type="nucleotide sequence ID" value="NZ_LT629702.1"/>
</dbReference>
<dbReference type="Pfam" id="PF10415">
    <property type="entry name" value="FumaraseC_C"/>
    <property type="match status" value="1"/>
</dbReference>
<dbReference type="OrthoDB" id="9802809at2"/>
<feature type="domain" description="Fumarase C C-terminal" evidence="7">
    <location>
        <begin position="408"/>
        <end position="460"/>
    </location>
</feature>
<organism evidence="8 9">
    <name type="scientific">Pseudomonas azotoformans</name>
    <dbReference type="NCBI Taxonomy" id="47878"/>
    <lineage>
        <taxon>Bacteria</taxon>
        <taxon>Pseudomonadati</taxon>
        <taxon>Pseudomonadota</taxon>
        <taxon>Gammaproteobacteria</taxon>
        <taxon>Pseudomonadales</taxon>
        <taxon>Pseudomonadaceae</taxon>
        <taxon>Pseudomonas</taxon>
    </lineage>
</organism>
<feature type="site" description="Important for catalytic activity" evidence="5">
    <location>
        <position position="330"/>
    </location>
</feature>
<feature type="binding site" evidence="5">
    <location>
        <begin position="97"/>
        <end position="99"/>
    </location>
    <ligand>
        <name>substrate</name>
    </ligand>
</feature>
<dbReference type="Gene3D" id="1.10.40.30">
    <property type="entry name" value="Fumarase/aspartase (C-terminal domain)"/>
    <property type="match status" value="1"/>
</dbReference>
<dbReference type="Gene3D" id="1.10.275.10">
    <property type="entry name" value="Fumarase/aspartase (N-terminal domain)"/>
    <property type="match status" value="1"/>
</dbReference>
<dbReference type="FunFam" id="1.20.200.10:FF:000001">
    <property type="entry name" value="Fumarate hydratase, mitochondrial"/>
    <property type="match status" value="1"/>
</dbReference>
<evidence type="ECO:0000256" key="1">
    <source>
        <dbReference type="ARBA" id="ARBA00005596"/>
    </source>
</evidence>
<comment type="caution">
    <text evidence="8">The sequence shown here is derived from an EMBL/GenBank/DDBJ whole genome shotgun (WGS) entry which is preliminary data.</text>
</comment>
<dbReference type="PRINTS" id="PR00149">
    <property type="entry name" value="FUMRATELYASE"/>
</dbReference>
<dbReference type="FunFam" id="1.10.275.10:FF:000001">
    <property type="entry name" value="Fumarate hydratase, mitochondrial"/>
    <property type="match status" value="1"/>
</dbReference>
<comment type="subunit">
    <text evidence="3 5">Homotetramer.</text>
</comment>
<dbReference type="Gene3D" id="1.20.200.10">
    <property type="entry name" value="Fumarase/aspartase (Central domain)"/>
    <property type="match status" value="1"/>
</dbReference>
<name>A0A1V2JAP1_PSEAZ</name>
<comment type="similarity">
    <text evidence="2 5">Belongs to the class-II fumarase/aspartase family. Fumarase subfamily.</text>
</comment>